<dbReference type="PANTHER" id="PTHR35186:SF4">
    <property type="entry name" value="PRION-INHIBITION AND PROPAGATION HELO DOMAIN-CONTAINING PROTEIN"/>
    <property type="match status" value="1"/>
</dbReference>
<gene>
    <name evidence="1" type="ORF">BJ508DRAFT_413178</name>
</gene>
<name>A0A3N4IQH8_ASCIM</name>
<organism evidence="1 2">
    <name type="scientific">Ascobolus immersus RN42</name>
    <dbReference type="NCBI Taxonomy" id="1160509"/>
    <lineage>
        <taxon>Eukaryota</taxon>
        <taxon>Fungi</taxon>
        <taxon>Dikarya</taxon>
        <taxon>Ascomycota</taxon>
        <taxon>Pezizomycotina</taxon>
        <taxon>Pezizomycetes</taxon>
        <taxon>Pezizales</taxon>
        <taxon>Ascobolaceae</taxon>
        <taxon>Ascobolus</taxon>
    </lineage>
</organism>
<dbReference type="PANTHER" id="PTHR35186">
    <property type="entry name" value="ANK_REP_REGION DOMAIN-CONTAINING PROTEIN"/>
    <property type="match status" value="1"/>
</dbReference>
<dbReference type="AlphaFoldDB" id="A0A3N4IQH8"/>
<protein>
    <recommendedName>
        <fullName evidence="3">Prion-inhibition and propagation HeLo domain-containing protein</fullName>
    </recommendedName>
</protein>
<reference evidence="1 2" key="1">
    <citation type="journal article" date="2018" name="Nat. Ecol. Evol.">
        <title>Pezizomycetes genomes reveal the molecular basis of ectomycorrhizal truffle lifestyle.</title>
        <authorList>
            <person name="Murat C."/>
            <person name="Payen T."/>
            <person name="Noel B."/>
            <person name="Kuo A."/>
            <person name="Morin E."/>
            <person name="Chen J."/>
            <person name="Kohler A."/>
            <person name="Krizsan K."/>
            <person name="Balestrini R."/>
            <person name="Da Silva C."/>
            <person name="Montanini B."/>
            <person name="Hainaut M."/>
            <person name="Levati E."/>
            <person name="Barry K.W."/>
            <person name="Belfiori B."/>
            <person name="Cichocki N."/>
            <person name="Clum A."/>
            <person name="Dockter R.B."/>
            <person name="Fauchery L."/>
            <person name="Guy J."/>
            <person name="Iotti M."/>
            <person name="Le Tacon F."/>
            <person name="Lindquist E.A."/>
            <person name="Lipzen A."/>
            <person name="Malagnac F."/>
            <person name="Mello A."/>
            <person name="Molinier V."/>
            <person name="Miyauchi S."/>
            <person name="Poulain J."/>
            <person name="Riccioni C."/>
            <person name="Rubini A."/>
            <person name="Sitrit Y."/>
            <person name="Splivallo R."/>
            <person name="Traeger S."/>
            <person name="Wang M."/>
            <person name="Zifcakova L."/>
            <person name="Wipf D."/>
            <person name="Zambonelli A."/>
            <person name="Paolocci F."/>
            <person name="Nowrousian M."/>
            <person name="Ottonello S."/>
            <person name="Baldrian P."/>
            <person name="Spatafora J.W."/>
            <person name="Henrissat B."/>
            <person name="Nagy L.G."/>
            <person name="Aury J.M."/>
            <person name="Wincker P."/>
            <person name="Grigoriev I.V."/>
            <person name="Bonfante P."/>
            <person name="Martin F.M."/>
        </authorList>
    </citation>
    <scope>NUCLEOTIDE SEQUENCE [LARGE SCALE GENOMIC DNA]</scope>
    <source>
        <strain evidence="1 2">RN42</strain>
    </source>
</reference>
<keyword evidence="2" id="KW-1185">Reference proteome</keyword>
<dbReference type="EMBL" id="ML119662">
    <property type="protein sequence ID" value="RPA83844.1"/>
    <property type="molecule type" value="Genomic_DNA"/>
</dbReference>
<evidence type="ECO:0008006" key="3">
    <source>
        <dbReference type="Google" id="ProtNLM"/>
    </source>
</evidence>
<sequence>MSGIELAGLVLGGFPLVIEGLRIYRENFENLEQWWEFRKNFIAFADKVQHQRMLYRDNLKKLLDPIIVDTDELQRMISDPDDQLWSDTTLLSDRVKARLGEEYERFVPLCDKDFDINVTYCLIQV</sequence>
<evidence type="ECO:0000313" key="2">
    <source>
        <dbReference type="Proteomes" id="UP000275078"/>
    </source>
</evidence>
<proteinExistence type="predicted"/>
<dbReference type="OrthoDB" id="3565018at2759"/>
<dbReference type="Proteomes" id="UP000275078">
    <property type="component" value="Unassembled WGS sequence"/>
</dbReference>
<dbReference type="STRING" id="1160509.A0A3N4IQH8"/>
<evidence type="ECO:0000313" key="1">
    <source>
        <dbReference type="EMBL" id="RPA83844.1"/>
    </source>
</evidence>
<accession>A0A3N4IQH8</accession>